<keyword evidence="2" id="KW-1185">Reference proteome</keyword>
<reference evidence="2" key="1">
    <citation type="journal article" date="2017" name="Nature">
        <title>The sunflower genome provides insights into oil metabolism, flowering and Asterid evolution.</title>
        <authorList>
            <person name="Badouin H."/>
            <person name="Gouzy J."/>
            <person name="Grassa C.J."/>
            <person name="Murat F."/>
            <person name="Staton S.E."/>
            <person name="Cottret L."/>
            <person name="Lelandais-Briere C."/>
            <person name="Owens G.L."/>
            <person name="Carrere S."/>
            <person name="Mayjonade B."/>
            <person name="Legrand L."/>
            <person name="Gill N."/>
            <person name="Kane N.C."/>
            <person name="Bowers J.E."/>
            <person name="Hubner S."/>
            <person name="Bellec A."/>
            <person name="Berard A."/>
            <person name="Berges H."/>
            <person name="Blanchet N."/>
            <person name="Boniface M.C."/>
            <person name="Brunel D."/>
            <person name="Catrice O."/>
            <person name="Chaidir N."/>
            <person name="Claudel C."/>
            <person name="Donnadieu C."/>
            <person name="Faraut T."/>
            <person name="Fievet G."/>
            <person name="Helmstetter N."/>
            <person name="King M."/>
            <person name="Knapp S.J."/>
            <person name="Lai Z."/>
            <person name="Le Paslier M.C."/>
            <person name="Lippi Y."/>
            <person name="Lorenzon L."/>
            <person name="Mandel J.R."/>
            <person name="Marage G."/>
            <person name="Marchand G."/>
            <person name="Marquand E."/>
            <person name="Bret-Mestries E."/>
            <person name="Morien E."/>
            <person name="Nambeesan S."/>
            <person name="Nguyen T."/>
            <person name="Pegot-Espagnet P."/>
            <person name="Pouilly N."/>
            <person name="Raftis F."/>
            <person name="Sallet E."/>
            <person name="Schiex T."/>
            <person name="Thomas J."/>
            <person name="Vandecasteele C."/>
            <person name="Vares D."/>
            <person name="Vear F."/>
            <person name="Vautrin S."/>
            <person name="Crespi M."/>
            <person name="Mangin B."/>
            <person name="Burke J.M."/>
            <person name="Salse J."/>
            <person name="Munos S."/>
            <person name="Vincourt P."/>
            <person name="Rieseberg L.H."/>
            <person name="Langlade N.B."/>
        </authorList>
    </citation>
    <scope>NUCLEOTIDE SEQUENCE [LARGE SCALE GENOMIC DNA]</scope>
    <source>
        <strain evidence="2">cv. SF193</strain>
    </source>
</reference>
<dbReference type="Proteomes" id="UP000215914">
    <property type="component" value="Chromosome 17"/>
</dbReference>
<gene>
    <name evidence="1" type="ORF">HannXRQ_Chr17g0567761</name>
</gene>
<evidence type="ECO:0000313" key="1">
    <source>
        <dbReference type="EMBL" id="OTF87964.1"/>
    </source>
</evidence>
<name>A0A251RVT9_HELAN</name>
<dbReference type="AlphaFoldDB" id="A0A251RVT9"/>
<sequence>MDPTKSLKSIASLIHRVFHLLKPHIRRDEVEMQQFVLTPVYTSCGKPPSTYHMLEHVYLSKKGLKLAILFCLSEMQTF</sequence>
<dbReference type="EMBL" id="CM007906">
    <property type="protein sequence ID" value="OTF87964.1"/>
    <property type="molecule type" value="Genomic_DNA"/>
</dbReference>
<protein>
    <submittedName>
        <fullName evidence="1">Uncharacterized protein</fullName>
    </submittedName>
</protein>
<organism evidence="1 2">
    <name type="scientific">Helianthus annuus</name>
    <name type="common">Common sunflower</name>
    <dbReference type="NCBI Taxonomy" id="4232"/>
    <lineage>
        <taxon>Eukaryota</taxon>
        <taxon>Viridiplantae</taxon>
        <taxon>Streptophyta</taxon>
        <taxon>Embryophyta</taxon>
        <taxon>Tracheophyta</taxon>
        <taxon>Spermatophyta</taxon>
        <taxon>Magnoliopsida</taxon>
        <taxon>eudicotyledons</taxon>
        <taxon>Gunneridae</taxon>
        <taxon>Pentapetalae</taxon>
        <taxon>asterids</taxon>
        <taxon>campanulids</taxon>
        <taxon>Asterales</taxon>
        <taxon>Asteraceae</taxon>
        <taxon>Asteroideae</taxon>
        <taxon>Heliantheae alliance</taxon>
        <taxon>Heliantheae</taxon>
        <taxon>Helianthus</taxon>
    </lineage>
</organism>
<evidence type="ECO:0000313" key="2">
    <source>
        <dbReference type="Proteomes" id="UP000215914"/>
    </source>
</evidence>
<dbReference type="InParanoid" id="A0A251RVT9"/>
<proteinExistence type="predicted"/>
<accession>A0A251RVT9</accession>